<organism evidence="1 2">
    <name type="scientific">Nonomuraea aridisoli</name>
    <dbReference type="NCBI Taxonomy" id="2070368"/>
    <lineage>
        <taxon>Bacteria</taxon>
        <taxon>Bacillati</taxon>
        <taxon>Actinomycetota</taxon>
        <taxon>Actinomycetes</taxon>
        <taxon>Streptosporangiales</taxon>
        <taxon>Streptosporangiaceae</taxon>
        <taxon>Nonomuraea</taxon>
    </lineage>
</organism>
<dbReference type="EMBL" id="POUD01000050">
    <property type="protein sequence ID" value="PZG18585.1"/>
    <property type="molecule type" value="Genomic_DNA"/>
</dbReference>
<dbReference type="Pfam" id="PF20062">
    <property type="entry name" value="DUF6461"/>
    <property type="match status" value="1"/>
</dbReference>
<evidence type="ECO:0000313" key="1">
    <source>
        <dbReference type="EMBL" id="PZG18585.1"/>
    </source>
</evidence>
<evidence type="ECO:0000313" key="2">
    <source>
        <dbReference type="Proteomes" id="UP000249304"/>
    </source>
</evidence>
<accession>A0A2W2EPT5</accession>
<dbReference type="InterPro" id="IPR045592">
    <property type="entry name" value="DUF6461"/>
</dbReference>
<comment type="caution">
    <text evidence="1">The sequence shown here is derived from an EMBL/GenBank/DDBJ whole genome shotgun (WGS) entry which is preliminary data.</text>
</comment>
<protein>
    <submittedName>
        <fullName evidence="1">Uncharacterized protein</fullName>
    </submittedName>
</protein>
<name>A0A2W2EPT5_9ACTN</name>
<keyword evidence="2" id="KW-1185">Reference proteome</keyword>
<reference evidence="1 2" key="1">
    <citation type="submission" date="2018-01" db="EMBL/GenBank/DDBJ databases">
        <title>Draft genome sequence of Nonomuraea sp. KC333.</title>
        <authorList>
            <person name="Sahin N."/>
            <person name="Saygin H."/>
            <person name="Ay H."/>
        </authorList>
    </citation>
    <scope>NUCLEOTIDE SEQUENCE [LARGE SCALE GENOMIC DNA]</scope>
    <source>
        <strain evidence="1 2">KC333</strain>
    </source>
</reference>
<dbReference type="OrthoDB" id="4460129at2"/>
<sequence>MITPPGDHAWFAASALAEAYSFIFVRGVTPERLVTRMGDRAEDFSWMTLDESIRTGDHRPEFVAVTTVGDWAFVAQHNSWLGAYDRFLAPLSAGTRLVSLYRLGIKGLEDFRWMEDGETRFGFWAQDGYSEDVPEELAETMREIDRGYGEREYDLYRGPGLVLIERLTGITLTPQLLEGPAYLSGAIPDLP</sequence>
<dbReference type="RefSeq" id="WP_111179500.1">
    <property type="nucleotide sequence ID" value="NZ_POUD01000050.1"/>
</dbReference>
<gene>
    <name evidence="1" type="ORF">C1J01_14565</name>
</gene>
<dbReference type="AlphaFoldDB" id="A0A2W2EPT5"/>
<dbReference type="Proteomes" id="UP000249304">
    <property type="component" value="Unassembled WGS sequence"/>
</dbReference>
<proteinExistence type="predicted"/>